<dbReference type="EMBL" id="JAGIOO010000001">
    <property type="protein sequence ID" value="MBP2476658.1"/>
    <property type="molecule type" value="Genomic_DNA"/>
</dbReference>
<comment type="caution">
    <text evidence="1">The sequence shown here is derived from an EMBL/GenBank/DDBJ whole genome shotgun (WGS) entry which is preliminary data.</text>
</comment>
<proteinExistence type="predicted"/>
<protein>
    <submittedName>
        <fullName evidence="1">Uncharacterized protein</fullName>
    </submittedName>
</protein>
<organism evidence="1 2">
    <name type="scientific">Crossiella equi</name>
    <dbReference type="NCBI Taxonomy" id="130796"/>
    <lineage>
        <taxon>Bacteria</taxon>
        <taxon>Bacillati</taxon>
        <taxon>Actinomycetota</taxon>
        <taxon>Actinomycetes</taxon>
        <taxon>Pseudonocardiales</taxon>
        <taxon>Pseudonocardiaceae</taxon>
        <taxon>Crossiella</taxon>
    </lineage>
</organism>
<evidence type="ECO:0000313" key="1">
    <source>
        <dbReference type="EMBL" id="MBP2476658.1"/>
    </source>
</evidence>
<name>A0ABS5AJA9_9PSEU</name>
<evidence type="ECO:0000313" key="2">
    <source>
        <dbReference type="Proteomes" id="UP001519363"/>
    </source>
</evidence>
<accession>A0ABS5AJA9</accession>
<reference evidence="1 2" key="1">
    <citation type="submission" date="2021-03" db="EMBL/GenBank/DDBJ databases">
        <title>Sequencing the genomes of 1000 actinobacteria strains.</title>
        <authorList>
            <person name="Klenk H.-P."/>
        </authorList>
    </citation>
    <scope>NUCLEOTIDE SEQUENCE [LARGE SCALE GENOMIC DNA]</scope>
    <source>
        <strain evidence="1 2">DSM 44580</strain>
    </source>
</reference>
<keyword evidence="2" id="KW-1185">Reference proteome</keyword>
<sequence>MEGVAVLRKVGDVVSRWVLDAVSCGGHLAGFLRRRDR</sequence>
<dbReference type="Proteomes" id="UP001519363">
    <property type="component" value="Unassembled WGS sequence"/>
</dbReference>
<gene>
    <name evidence="1" type="ORF">JOF53_005530</name>
</gene>